<keyword evidence="4" id="KW-1185">Reference proteome</keyword>
<reference evidence="3 4" key="1">
    <citation type="journal article" date="2011" name="Science">
        <title>Comparative functional genomics of the fission yeasts.</title>
        <authorList>
            <person name="Rhind N."/>
            <person name="Chen Z."/>
            <person name="Yassour M."/>
            <person name="Thompson D.A."/>
            <person name="Haas B.J."/>
            <person name="Habib N."/>
            <person name="Wapinski I."/>
            <person name="Roy S."/>
            <person name="Lin M.F."/>
            <person name="Heiman D.I."/>
            <person name="Young S.K."/>
            <person name="Furuya K."/>
            <person name="Guo Y."/>
            <person name="Pidoux A."/>
            <person name="Chen H.M."/>
            <person name="Robbertse B."/>
            <person name="Goldberg J.M."/>
            <person name="Aoki K."/>
            <person name="Bayne E.H."/>
            <person name="Berlin A.M."/>
            <person name="Desjardins C.A."/>
            <person name="Dobbs E."/>
            <person name="Dukaj L."/>
            <person name="Fan L."/>
            <person name="FitzGerald M.G."/>
            <person name="French C."/>
            <person name="Gujja S."/>
            <person name="Hansen K."/>
            <person name="Keifenheim D."/>
            <person name="Levin J.Z."/>
            <person name="Mosher R.A."/>
            <person name="Mueller C.A."/>
            <person name="Pfiffner J."/>
            <person name="Priest M."/>
            <person name="Russ C."/>
            <person name="Smialowska A."/>
            <person name="Swoboda P."/>
            <person name="Sykes S.M."/>
            <person name="Vaughn M."/>
            <person name="Vengrova S."/>
            <person name="Yoder R."/>
            <person name="Zeng Q."/>
            <person name="Allshire R."/>
            <person name="Baulcombe D."/>
            <person name="Birren B.W."/>
            <person name="Brown W."/>
            <person name="Ekwall K."/>
            <person name="Kellis M."/>
            <person name="Leatherwood J."/>
            <person name="Levin H."/>
            <person name="Margalit H."/>
            <person name="Martienssen R."/>
            <person name="Nieduszynski C.A."/>
            <person name="Spatafora J.W."/>
            <person name="Friedman N."/>
            <person name="Dalgaard J.Z."/>
            <person name="Baumann P."/>
            <person name="Niki H."/>
            <person name="Regev A."/>
            <person name="Nusbaum C."/>
        </authorList>
    </citation>
    <scope>NUCLEOTIDE SEQUENCE [LARGE SCALE GENOMIC DNA]</scope>
    <source>
        <strain evidence="4">yFS286</strain>
    </source>
</reference>
<evidence type="ECO:0000313" key="4">
    <source>
        <dbReference type="Proteomes" id="UP000016088"/>
    </source>
</evidence>
<name>S9PVM5_SCHOY</name>
<proteinExistence type="predicted"/>
<sequence length="129" mass="15438">MFQPQIVYDYRHPKDDSYEKVSQEVAHYNSKMFISCCSLICICLINILLSITLKYHKQPNLLILFYFTSYVSWLAAYIYIYFKNRPFRLPRKEKETDESRKQSSNQERNDPSDSEGSQKLPNYTEILEE</sequence>
<dbReference type="EMBL" id="KE503207">
    <property type="protein sequence ID" value="EPX72032.1"/>
    <property type="molecule type" value="Genomic_DNA"/>
</dbReference>
<dbReference type="GeneID" id="25033952"/>
<feature type="compositionally biased region" description="Basic and acidic residues" evidence="1">
    <location>
        <begin position="92"/>
        <end position="111"/>
    </location>
</feature>
<feature type="region of interest" description="Disordered" evidence="1">
    <location>
        <begin position="92"/>
        <end position="129"/>
    </location>
</feature>
<accession>S9PVM5</accession>
<keyword evidence="2" id="KW-1133">Transmembrane helix</keyword>
<keyword evidence="2" id="KW-0812">Transmembrane</keyword>
<organism evidence="3 4">
    <name type="scientific">Schizosaccharomyces octosporus (strain yFS286)</name>
    <name type="common">Fission yeast</name>
    <name type="synonym">Octosporomyces octosporus</name>
    <dbReference type="NCBI Taxonomy" id="483514"/>
    <lineage>
        <taxon>Eukaryota</taxon>
        <taxon>Fungi</taxon>
        <taxon>Dikarya</taxon>
        <taxon>Ascomycota</taxon>
        <taxon>Taphrinomycotina</taxon>
        <taxon>Schizosaccharomycetes</taxon>
        <taxon>Schizosaccharomycetales</taxon>
        <taxon>Schizosaccharomycetaceae</taxon>
        <taxon>Schizosaccharomyces</taxon>
    </lineage>
</organism>
<dbReference type="VEuPathDB" id="FungiDB:SOCG_06206"/>
<protein>
    <submittedName>
        <fullName evidence="3">Uncharacterized protein</fullName>
    </submittedName>
</protein>
<evidence type="ECO:0000256" key="1">
    <source>
        <dbReference type="SAM" id="MobiDB-lite"/>
    </source>
</evidence>
<evidence type="ECO:0000256" key="2">
    <source>
        <dbReference type="SAM" id="Phobius"/>
    </source>
</evidence>
<feature type="transmembrane region" description="Helical" evidence="2">
    <location>
        <begin position="32"/>
        <end position="51"/>
    </location>
</feature>
<dbReference type="OrthoDB" id="10493616at2759"/>
<evidence type="ECO:0000313" key="3">
    <source>
        <dbReference type="EMBL" id="EPX72032.1"/>
    </source>
</evidence>
<dbReference type="OMA" id="PQIVYDY"/>
<dbReference type="HOGENOM" id="CLU_157439_0_0_1"/>
<feature type="transmembrane region" description="Helical" evidence="2">
    <location>
        <begin position="63"/>
        <end position="82"/>
    </location>
</feature>
<dbReference type="Proteomes" id="UP000016088">
    <property type="component" value="Unassembled WGS sequence"/>
</dbReference>
<gene>
    <name evidence="3" type="ORF">SOCG_06206</name>
</gene>
<keyword evidence="2" id="KW-0472">Membrane</keyword>
<dbReference type="AlphaFoldDB" id="S9PVM5"/>
<dbReference type="RefSeq" id="XP_013019548.1">
    <property type="nucleotide sequence ID" value="XM_013164094.1"/>
</dbReference>